<feature type="signal peptide" evidence="1">
    <location>
        <begin position="1"/>
        <end position="19"/>
    </location>
</feature>
<reference evidence="2 3" key="1">
    <citation type="journal article" date="2015" name="Genome Biol.">
        <title>Comparative genomics of Steinernema reveals deeply conserved gene regulatory networks.</title>
        <authorList>
            <person name="Dillman A.R."/>
            <person name="Macchietto M."/>
            <person name="Porter C.F."/>
            <person name="Rogers A."/>
            <person name="Williams B."/>
            <person name="Antoshechkin I."/>
            <person name="Lee M.M."/>
            <person name="Goodwin Z."/>
            <person name="Lu X."/>
            <person name="Lewis E.E."/>
            <person name="Goodrich-Blair H."/>
            <person name="Stock S.P."/>
            <person name="Adams B.J."/>
            <person name="Sternberg P.W."/>
            <person name="Mortazavi A."/>
        </authorList>
    </citation>
    <scope>NUCLEOTIDE SEQUENCE [LARGE SCALE GENOMIC DNA]</scope>
    <source>
        <strain evidence="2 3">ALL</strain>
    </source>
</reference>
<evidence type="ECO:0000313" key="2">
    <source>
        <dbReference type="EMBL" id="TKR63271.1"/>
    </source>
</evidence>
<evidence type="ECO:0000256" key="1">
    <source>
        <dbReference type="SAM" id="SignalP"/>
    </source>
</evidence>
<comment type="caution">
    <text evidence="2">The sequence shown here is derived from an EMBL/GenBank/DDBJ whole genome shotgun (WGS) entry which is preliminary data.</text>
</comment>
<feature type="chain" id="PRO_5020629434" description="Secreted protein" evidence="1">
    <location>
        <begin position="20"/>
        <end position="138"/>
    </location>
</feature>
<dbReference type="Proteomes" id="UP000298663">
    <property type="component" value="Unassembled WGS sequence"/>
</dbReference>
<organism evidence="2 3">
    <name type="scientific">Steinernema carpocapsae</name>
    <name type="common">Entomopathogenic nematode</name>
    <dbReference type="NCBI Taxonomy" id="34508"/>
    <lineage>
        <taxon>Eukaryota</taxon>
        <taxon>Metazoa</taxon>
        <taxon>Ecdysozoa</taxon>
        <taxon>Nematoda</taxon>
        <taxon>Chromadorea</taxon>
        <taxon>Rhabditida</taxon>
        <taxon>Tylenchina</taxon>
        <taxon>Panagrolaimomorpha</taxon>
        <taxon>Strongyloidoidea</taxon>
        <taxon>Steinernematidae</taxon>
        <taxon>Steinernema</taxon>
    </lineage>
</organism>
<evidence type="ECO:0008006" key="4">
    <source>
        <dbReference type="Google" id="ProtNLM"/>
    </source>
</evidence>
<gene>
    <name evidence="2" type="ORF">L596_027119</name>
</gene>
<keyword evidence="1" id="KW-0732">Signal</keyword>
<reference evidence="2 3" key="2">
    <citation type="journal article" date="2019" name="G3 (Bethesda)">
        <title>Hybrid Assembly of the Genome of the Entomopathogenic Nematode Steinernema carpocapsae Identifies the X-Chromosome.</title>
        <authorList>
            <person name="Serra L."/>
            <person name="Macchietto M."/>
            <person name="Macias-Munoz A."/>
            <person name="McGill C.J."/>
            <person name="Rodriguez I.M."/>
            <person name="Rodriguez B."/>
            <person name="Murad R."/>
            <person name="Mortazavi A."/>
        </authorList>
    </citation>
    <scope>NUCLEOTIDE SEQUENCE [LARGE SCALE GENOMIC DNA]</scope>
    <source>
        <strain evidence="2 3">ALL</strain>
    </source>
</reference>
<sequence>MPRGLFFLSLFCLFSEFLALTCDDAYSSLESYVYGLRGNIDSILEKSCNDLSRKAALYAFYNDLFHVMYALQCQGRYAPITIDSSCNALVQAYEGTYSTLFITAQATAYSMCQQHCPTNLFYLITVIQNDILYVQNWQ</sequence>
<protein>
    <recommendedName>
        <fullName evidence="4">Secreted protein</fullName>
    </recommendedName>
</protein>
<dbReference type="EMBL" id="AZBU02000010">
    <property type="protein sequence ID" value="TKR63271.1"/>
    <property type="molecule type" value="Genomic_DNA"/>
</dbReference>
<proteinExistence type="predicted"/>
<keyword evidence="3" id="KW-1185">Reference proteome</keyword>
<evidence type="ECO:0000313" key="3">
    <source>
        <dbReference type="Proteomes" id="UP000298663"/>
    </source>
</evidence>
<accession>A0A4U5M3E2</accession>
<dbReference type="AlphaFoldDB" id="A0A4U5M3E2"/>
<name>A0A4U5M3E2_STECR</name>